<evidence type="ECO:0000313" key="2">
    <source>
        <dbReference type="EMBL" id="MCZ0864479.1"/>
    </source>
</evidence>
<dbReference type="Proteomes" id="UP001069090">
    <property type="component" value="Unassembled WGS sequence"/>
</dbReference>
<dbReference type="PANTHER" id="PTHR14237:SF19">
    <property type="entry name" value="MITOCHONDRIAL AMIDOXIME REDUCING COMPONENT 1"/>
    <property type="match status" value="1"/>
</dbReference>
<dbReference type="SUPFAM" id="SSF50800">
    <property type="entry name" value="PK beta-barrel domain-like"/>
    <property type="match status" value="1"/>
</dbReference>
<dbReference type="GO" id="GO:0003824">
    <property type="term" value="F:catalytic activity"/>
    <property type="evidence" value="ECO:0007669"/>
    <property type="project" value="InterPro"/>
</dbReference>
<dbReference type="RefSeq" id="WP_258330634.1">
    <property type="nucleotide sequence ID" value="NZ_JAPTGG010000003.1"/>
</dbReference>
<dbReference type="AlphaFoldDB" id="A0A9J6RJW2"/>
<dbReference type="PROSITE" id="PS51340">
    <property type="entry name" value="MOSC"/>
    <property type="match status" value="1"/>
</dbReference>
<evidence type="ECO:0000313" key="3">
    <source>
        <dbReference type="Proteomes" id="UP001069090"/>
    </source>
</evidence>
<evidence type="ECO:0000259" key="1">
    <source>
        <dbReference type="PROSITE" id="PS51340"/>
    </source>
</evidence>
<dbReference type="Pfam" id="PF03476">
    <property type="entry name" value="MOSC_N"/>
    <property type="match status" value="1"/>
</dbReference>
<feature type="domain" description="MOSC" evidence="1">
    <location>
        <begin position="112"/>
        <end position="285"/>
    </location>
</feature>
<dbReference type="InterPro" id="IPR005302">
    <property type="entry name" value="MoCF_Sase_C"/>
</dbReference>
<accession>A0A9J6RJW2</accession>
<name>A0A9J6RJW2_9GAMM</name>
<dbReference type="PANTHER" id="PTHR14237">
    <property type="entry name" value="MOLYBDOPTERIN COFACTOR SULFURASE MOSC"/>
    <property type="match status" value="1"/>
</dbReference>
<dbReference type="Pfam" id="PF03473">
    <property type="entry name" value="MOSC"/>
    <property type="match status" value="1"/>
</dbReference>
<gene>
    <name evidence="2" type="ORF">O0V09_04670</name>
</gene>
<reference evidence="2 3" key="1">
    <citation type="submission" date="2022-12" db="EMBL/GenBank/DDBJ databases">
        <title>Dasania phycosphaerae sp. nov., isolated from particulate material of the south coast of Korea.</title>
        <authorList>
            <person name="Jiang Y."/>
        </authorList>
    </citation>
    <scope>NUCLEOTIDE SEQUENCE [LARGE SCALE GENOMIC DNA]</scope>
    <source>
        <strain evidence="2 3">GY-19</strain>
    </source>
</reference>
<protein>
    <submittedName>
        <fullName evidence="2">MOSC N-terminal beta barrel domain-containing protein</fullName>
    </submittedName>
</protein>
<dbReference type="SUPFAM" id="SSF141673">
    <property type="entry name" value="MOSC N-terminal domain-like"/>
    <property type="match status" value="1"/>
</dbReference>
<dbReference type="GO" id="GO:0030170">
    <property type="term" value="F:pyridoxal phosphate binding"/>
    <property type="evidence" value="ECO:0007669"/>
    <property type="project" value="InterPro"/>
</dbReference>
<dbReference type="GO" id="GO:0030151">
    <property type="term" value="F:molybdenum ion binding"/>
    <property type="evidence" value="ECO:0007669"/>
    <property type="project" value="InterPro"/>
</dbReference>
<comment type="caution">
    <text evidence="2">The sequence shown here is derived from an EMBL/GenBank/DDBJ whole genome shotgun (WGS) entry which is preliminary data.</text>
</comment>
<dbReference type="InterPro" id="IPR005303">
    <property type="entry name" value="MOCOS_middle"/>
</dbReference>
<keyword evidence="3" id="KW-1185">Reference proteome</keyword>
<dbReference type="InterPro" id="IPR011037">
    <property type="entry name" value="Pyrv_Knase-like_insert_dom_sf"/>
</dbReference>
<dbReference type="EMBL" id="JAPTGG010000003">
    <property type="protein sequence ID" value="MCZ0864479.1"/>
    <property type="molecule type" value="Genomic_DNA"/>
</dbReference>
<proteinExistence type="predicted"/>
<sequence length="286" mass="31235">MTNISVTITGLYSYPVKSCKPVALTSTVLTPQGIPYDRHWMIVNDENVFVTQRQNSKLALIESALTEQGLQLSLPGAEPITIAYAMPQGEIINTEVWGAPCVAIDEGAAVSQWLTQQLHSDKPLRLVRMAGDFIRLQNEPALQAAGNTNQHHVHFADAAPYLIANEASLEALNKALILAGEQPVPMNRFRPNIIIKGLPAFAEHNISSLGNQHCELNFKMACERCIITTIDQQTGQRDPAMQPFKLLKTLNGSADEKSSPMFGCYAGLEKGESVELMVADELVVVA</sequence>
<organism evidence="2 3">
    <name type="scientific">Dasania phycosphaerae</name>
    <dbReference type="NCBI Taxonomy" id="2950436"/>
    <lineage>
        <taxon>Bacteria</taxon>
        <taxon>Pseudomonadati</taxon>
        <taxon>Pseudomonadota</taxon>
        <taxon>Gammaproteobacteria</taxon>
        <taxon>Cellvibrionales</taxon>
        <taxon>Spongiibacteraceae</taxon>
        <taxon>Dasania</taxon>
    </lineage>
</organism>